<evidence type="ECO:0000256" key="1">
    <source>
        <dbReference type="ARBA" id="ARBA00004141"/>
    </source>
</evidence>
<feature type="compositionally biased region" description="Polar residues" evidence="7">
    <location>
        <begin position="63"/>
        <end position="75"/>
    </location>
</feature>
<feature type="transmembrane region" description="Helical" evidence="8">
    <location>
        <begin position="1433"/>
        <end position="1451"/>
    </location>
</feature>
<evidence type="ECO:0000256" key="8">
    <source>
        <dbReference type="SAM" id="Phobius"/>
    </source>
</evidence>
<dbReference type="GO" id="GO:0098703">
    <property type="term" value="P:calcium ion import across plasma membrane"/>
    <property type="evidence" value="ECO:0007669"/>
    <property type="project" value="TreeGrafter"/>
</dbReference>
<feature type="compositionally biased region" description="Polar residues" evidence="7">
    <location>
        <begin position="532"/>
        <end position="544"/>
    </location>
</feature>
<dbReference type="Proteomes" id="UP001194580">
    <property type="component" value="Unassembled WGS sequence"/>
</dbReference>
<evidence type="ECO:0000259" key="9">
    <source>
        <dbReference type="Pfam" id="PF00520"/>
    </source>
</evidence>
<keyword evidence="3" id="KW-0677">Repeat</keyword>
<dbReference type="Pfam" id="PF00520">
    <property type="entry name" value="Ion_trans"/>
    <property type="match status" value="1"/>
</dbReference>
<accession>A0AAD4H922</accession>
<feature type="region of interest" description="Disordered" evidence="7">
    <location>
        <begin position="31"/>
        <end position="91"/>
    </location>
</feature>
<feature type="region of interest" description="Disordered" evidence="7">
    <location>
        <begin position="520"/>
        <end position="547"/>
    </location>
</feature>
<dbReference type="GO" id="GO:0005216">
    <property type="term" value="F:monoatomic ion channel activity"/>
    <property type="evidence" value="ECO:0007669"/>
    <property type="project" value="InterPro"/>
</dbReference>
<evidence type="ECO:0000313" key="10">
    <source>
        <dbReference type="EMBL" id="KAG0276586.1"/>
    </source>
</evidence>
<evidence type="ECO:0000256" key="5">
    <source>
        <dbReference type="ARBA" id="ARBA00023136"/>
    </source>
</evidence>
<dbReference type="InterPro" id="IPR036322">
    <property type="entry name" value="WD40_repeat_dom_sf"/>
</dbReference>
<comment type="caution">
    <text evidence="10">The sequence shown here is derived from an EMBL/GenBank/DDBJ whole genome shotgun (WGS) entry which is preliminary data.</text>
</comment>
<feature type="compositionally biased region" description="Acidic residues" evidence="7">
    <location>
        <begin position="521"/>
        <end position="531"/>
    </location>
</feature>
<evidence type="ECO:0000256" key="6">
    <source>
        <dbReference type="SAM" id="Coils"/>
    </source>
</evidence>
<feature type="domain" description="Ion transport" evidence="9">
    <location>
        <begin position="1346"/>
        <end position="1577"/>
    </location>
</feature>
<dbReference type="SUPFAM" id="SSF50978">
    <property type="entry name" value="WD40 repeat-like"/>
    <property type="match status" value="1"/>
</dbReference>
<keyword evidence="11" id="KW-1185">Reference proteome</keyword>
<dbReference type="PANTHER" id="PTHR10582">
    <property type="entry name" value="TRANSIENT RECEPTOR POTENTIAL ION CHANNEL PROTEIN"/>
    <property type="match status" value="1"/>
</dbReference>
<feature type="region of interest" description="Disordered" evidence="7">
    <location>
        <begin position="439"/>
        <end position="489"/>
    </location>
</feature>
<feature type="transmembrane region" description="Helical" evidence="8">
    <location>
        <begin position="1406"/>
        <end position="1427"/>
    </location>
</feature>
<evidence type="ECO:0000256" key="2">
    <source>
        <dbReference type="ARBA" id="ARBA00022692"/>
    </source>
</evidence>
<feature type="compositionally biased region" description="Basic and acidic residues" evidence="7">
    <location>
        <begin position="47"/>
        <end position="62"/>
    </location>
</feature>
<dbReference type="EMBL" id="JAAAIL010000356">
    <property type="protein sequence ID" value="KAG0276586.1"/>
    <property type="molecule type" value="Genomic_DNA"/>
</dbReference>
<gene>
    <name evidence="10" type="ORF">BGZ95_007327</name>
</gene>
<reference evidence="10" key="1">
    <citation type="journal article" date="2020" name="Fungal Divers.">
        <title>Resolving the Mortierellaceae phylogeny through synthesis of multi-gene phylogenetics and phylogenomics.</title>
        <authorList>
            <person name="Vandepol N."/>
            <person name="Liber J."/>
            <person name="Desiro A."/>
            <person name="Na H."/>
            <person name="Kennedy M."/>
            <person name="Barry K."/>
            <person name="Grigoriev I.V."/>
            <person name="Miller A.N."/>
            <person name="O'Donnell K."/>
            <person name="Stajich J.E."/>
            <person name="Bonito G."/>
        </authorList>
    </citation>
    <scope>NUCLEOTIDE SEQUENCE</scope>
    <source>
        <strain evidence="10">NRRL 28262</strain>
    </source>
</reference>
<feature type="region of interest" description="Disordered" evidence="7">
    <location>
        <begin position="199"/>
        <end position="300"/>
    </location>
</feature>
<evidence type="ECO:0000256" key="3">
    <source>
        <dbReference type="ARBA" id="ARBA00022737"/>
    </source>
</evidence>
<keyword evidence="4 8" id="KW-1133">Transmembrane helix</keyword>
<feature type="transmembrane region" description="Helical" evidence="8">
    <location>
        <begin position="1367"/>
        <end position="1386"/>
    </location>
</feature>
<feature type="coiled-coil region" evidence="6">
    <location>
        <begin position="1686"/>
        <end position="1713"/>
    </location>
</feature>
<feature type="compositionally biased region" description="Basic and acidic residues" evidence="7">
    <location>
        <begin position="214"/>
        <end position="228"/>
    </location>
</feature>
<dbReference type="PANTHER" id="PTHR10582:SF2">
    <property type="entry name" value="INACTIVE"/>
    <property type="match status" value="1"/>
</dbReference>
<name>A0AAD4H922_9FUNG</name>
<sequence>MPDHIIEIPDDARIGLDHEESVVETLQIQVEAQHEPKNNLVSQPPPTERDTLVEDRSGEHSSSEGSNTLMPTGENSTKKAEEPESTSPEEFSLRLYFEKTETNAFFSSELETFEEPKDPISLNHNQWVTFTSWSIDEPDNNRGLYDVVLGVSIADFNIDAIEAIIVTSEQTIGTYNTYKSEVIGPAELKRLCAGVPNKFDDAKKSDSNGDDDAKEDHSDQEDKTKEDESQQSDNVPEVVTVDPSAERDAAVVASPTTPEGEAITDKAIGEIAALEEKTDGGEKDGGDEDEKEKEGMEEKKGEVKETILRWKMRQNFVTLKKDGGGTTDMVIEIKTWNDMPSDYGTFKLHFVELHYDARQYYGKSTESSTYREHRPYLGTVDINRTGYPEHDRFDGPPKTVTSYCMSRFGTHLLLKAASGTNSTIQLWDLRDPSDVLAATTRPSAESAHSKSRRPSTSADAKPTEKTPRPSMDPDVGSTEKSVCLRTESSGRSITAVPLLQGAPVTSPSHDEPVLPLAALDEPADNPADEESPNITTSDSPQATPSKEPYPITLLAWMSFPHIESSSIDISLSADGTQIMIQDITTRDLEDEEKESHKSFSQALRYTPGSTERASSDFPTGFGFSLLDVGDCWSKLKSFIGVEEFHITDTNATDVTNELFVTYDGAAVEVYTVFGRWTHVRTIIIEPSLYPVKGYIRTYYAMYNQLRGKYFVVDNGEQSQVTTWNIEEGRRVSFITELLSEQYFALSNLSAVSKDGTLIAIPGRGLVSFYRTLTWTMIGTCVLDEIQSDDQITDTMFVNADSQLIVTVAYGRNQMHLKNRDFIIDVKMMKVVGLYVAAGSDGALKARSLVANDQLLACVGDTTVDIFRLQDRVLDSPTKARSRCDERCHCDEAFRRGKTESTLSSGLTFKVEKLDAQVGSHGRRDKRPLVTATVTDPDDIVVQRLAFTFPIGASFLEAGYFCECKYLSVVLDSIIFVWRAPTSKDDEFRLLHVYYAEEEYKVNICSHEQLYWRRADIDEGLYYDLDLDTPFRAVHTYNFLEGVLQLIQVYESAGVALKDDIIRYVGERINMYPNPTALEENVVSYICTDWTTDSHVRTLAFIKALLGSPLGRWLPLENMPDIINPIRLMLDHASTHPIAITVAEVIIDYCIRVAKVDEDPHFLEPIRRCLHDLTDPKKPYSEIALKTLRGFGHFPARGRQVILEYHVIAHPHKFRWRFWKPDPRSLHQYKNQVLQISPTVSPNPPKDNFTRDLFTASFDMLWHKTGPADEEASDELAADIQSRAIFSWPMAFVAVIRRTLKVTNNATVECHSFETAALDNPALIALVEYKWNTIGYNYWLFRFLAQCCFYALVLIAVLMQTYGYNNNGVYEGIFIAIFVASIAFLWLEILQLLKDRQGYIQSIYNTVDLLAFLFPLAGSIYELCVIWGANDVGLNPPLLSFSVLFIFLHFLFELRVIRSVCQFVSIIIKAIASIRVFFFVFAGGILGFSIALLHLLHTCVDEELCPTAKEGFSNNMLRSISMTYFMMGGRYDPISIAFGTNNVGFHVMLFVFFFFTVILMLNVLIALINHAIDDGDQTWQLDWLQNRMRYVESAENLTYDIPGFRTSNKWFPETIYYTGTPQQVRDYEKETRRLVDESAPVAVSVTVAEEVQVRQVNLGGGDDTLVVLLKQYHEEQKKNHELQTSLFDEQKKTITELRNELRLLRERFVQQQQQQQ</sequence>
<dbReference type="InterPro" id="IPR005821">
    <property type="entry name" value="Ion_trans_dom"/>
</dbReference>
<keyword evidence="2 8" id="KW-0812">Transmembrane</keyword>
<feature type="compositionally biased region" description="Basic and acidic residues" evidence="7">
    <location>
        <begin position="263"/>
        <end position="284"/>
    </location>
</feature>
<protein>
    <recommendedName>
        <fullName evidence="9">Ion transport domain-containing protein</fullName>
    </recommendedName>
</protein>
<organism evidence="10 11">
    <name type="scientific">Linnemannia exigua</name>
    <dbReference type="NCBI Taxonomy" id="604196"/>
    <lineage>
        <taxon>Eukaryota</taxon>
        <taxon>Fungi</taxon>
        <taxon>Fungi incertae sedis</taxon>
        <taxon>Mucoromycota</taxon>
        <taxon>Mortierellomycotina</taxon>
        <taxon>Mortierellomycetes</taxon>
        <taxon>Mortierellales</taxon>
        <taxon>Mortierellaceae</taxon>
        <taxon>Linnemannia</taxon>
    </lineage>
</organism>
<keyword evidence="5 8" id="KW-0472">Membrane</keyword>
<dbReference type="InterPro" id="IPR024862">
    <property type="entry name" value="TRPV"/>
</dbReference>
<comment type="subcellular location">
    <subcellularLocation>
        <location evidence="1">Membrane</location>
        <topology evidence="1">Multi-pass membrane protein</topology>
    </subcellularLocation>
</comment>
<feature type="transmembrane region" description="Helical" evidence="8">
    <location>
        <begin position="1546"/>
        <end position="1567"/>
    </location>
</feature>
<evidence type="ECO:0000256" key="4">
    <source>
        <dbReference type="ARBA" id="ARBA00022989"/>
    </source>
</evidence>
<dbReference type="GO" id="GO:0005886">
    <property type="term" value="C:plasma membrane"/>
    <property type="evidence" value="ECO:0007669"/>
    <property type="project" value="TreeGrafter"/>
</dbReference>
<feature type="transmembrane region" description="Helical" evidence="8">
    <location>
        <begin position="1472"/>
        <end position="1495"/>
    </location>
</feature>
<evidence type="ECO:0000313" key="11">
    <source>
        <dbReference type="Proteomes" id="UP001194580"/>
    </source>
</evidence>
<keyword evidence="6" id="KW-0175">Coiled coil</keyword>
<evidence type="ECO:0000256" key="7">
    <source>
        <dbReference type="SAM" id="MobiDB-lite"/>
    </source>
</evidence>
<feature type="transmembrane region" description="Helical" evidence="8">
    <location>
        <begin position="1338"/>
        <end position="1361"/>
    </location>
</feature>
<proteinExistence type="predicted"/>